<evidence type="ECO:0000313" key="1">
    <source>
        <dbReference type="EMBL" id="VEB06392.1"/>
    </source>
</evidence>
<reference evidence="1 2" key="1">
    <citation type="submission" date="2018-12" db="EMBL/GenBank/DDBJ databases">
        <authorList>
            <consortium name="Pathogen Informatics"/>
        </authorList>
    </citation>
    <scope>NUCLEOTIDE SEQUENCE [LARGE SCALE GENOMIC DNA]</scope>
    <source>
        <strain evidence="1 2">NCTC13635</strain>
    </source>
</reference>
<protein>
    <submittedName>
        <fullName evidence="1">Uncharacterized protein</fullName>
    </submittedName>
</protein>
<dbReference type="AlphaFoldDB" id="A0A447S2V7"/>
<evidence type="ECO:0000313" key="2">
    <source>
        <dbReference type="Proteomes" id="UP000282433"/>
    </source>
</evidence>
<dbReference type="Proteomes" id="UP000282433">
    <property type="component" value="Chromosome"/>
</dbReference>
<accession>A0A447S2V7</accession>
<dbReference type="EMBL" id="LR134162">
    <property type="protein sequence ID" value="VEB06392.1"/>
    <property type="molecule type" value="Genomic_DNA"/>
</dbReference>
<organism evidence="1 2">
    <name type="scientific">Klebsiella pneumoniae</name>
    <dbReference type="NCBI Taxonomy" id="573"/>
    <lineage>
        <taxon>Bacteria</taxon>
        <taxon>Pseudomonadati</taxon>
        <taxon>Pseudomonadota</taxon>
        <taxon>Gammaproteobacteria</taxon>
        <taxon>Enterobacterales</taxon>
        <taxon>Enterobacteriaceae</taxon>
        <taxon>Klebsiella/Raoultella group</taxon>
        <taxon>Klebsiella</taxon>
        <taxon>Klebsiella pneumoniae complex</taxon>
    </lineage>
</organism>
<proteinExistence type="predicted"/>
<gene>
    <name evidence="1" type="ORF">NCTC13635_05964</name>
</gene>
<name>A0A447S2V7_KLEPN</name>
<sequence length="202" mass="21631">MTHGVVLDSVDIRDVRQSDAAADQFAAAEADRVRPHLFQKGGGVAGVSQRRVAGFLRRQRLEALGEGGPQLVDVVQPLLARGGGIANAELARQAAVVKQQVADGGADIEADGAEVAELGRRWPSGYLRQRRSNPLWISPCSSASAWAKKRCFSAATASLSWASSRRAATSASSFRRVVIALVDLIRVVKEQILGDLAHRRVN</sequence>